<dbReference type="Pfam" id="PF12833">
    <property type="entry name" value="HTH_18"/>
    <property type="match status" value="1"/>
</dbReference>
<evidence type="ECO:0000256" key="1">
    <source>
        <dbReference type="ARBA" id="ARBA00023015"/>
    </source>
</evidence>
<dbReference type="AlphaFoldDB" id="A0AAW8R1F4"/>
<dbReference type="SMART" id="SM00342">
    <property type="entry name" value="HTH_ARAC"/>
    <property type="match status" value="1"/>
</dbReference>
<dbReference type="InterPro" id="IPR032687">
    <property type="entry name" value="AraC-type_N"/>
</dbReference>
<dbReference type="Proteomes" id="UP001249020">
    <property type="component" value="Unassembled WGS sequence"/>
</dbReference>
<evidence type="ECO:0000313" key="5">
    <source>
        <dbReference type="EMBL" id="MDT0582127.1"/>
    </source>
</evidence>
<dbReference type="Gene3D" id="1.10.10.60">
    <property type="entry name" value="Homeodomain-like"/>
    <property type="match status" value="1"/>
</dbReference>
<evidence type="ECO:0000313" key="6">
    <source>
        <dbReference type="Proteomes" id="UP001249020"/>
    </source>
</evidence>
<name>A0AAW8R1F4_9ALTE</name>
<evidence type="ECO:0000256" key="3">
    <source>
        <dbReference type="ARBA" id="ARBA00023163"/>
    </source>
</evidence>
<dbReference type="Pfam" id="PF12625">
    <property type="entry name" value="Arabinose_bd"/>
    <property type="match status" value="1"/>
</dbReference>
<keyword evidence="1" id="KW-0805">Transcription regulation</keyword>
<evidence type="ECO:0000259" key="4">
    <source>
        <dbReference type="PROSITE" id="PS01124"/>
    </source>
</evidence>
<protein>
    <submittedName>
        <fullName evidence="5">AraC family transcriptional regulator</fullName>
    </submittedName>
</protein>
<feature type="domain" description="HTH araC/xylS-type" evidence="4">
    <location>
        <begin position="245"/>
        <end position="343"/>
    </location>
</feature>
<dbReference type="PANTHER" id="PTHR47894">
    <property type="entry name" value="HTH-TYPE TRANSCRIPTIONAL REGULATOR GADX"/>
    <property type="match status" value="1"/>
</dbReference>
<comment type="caution">
    <text evidence="5">The sequence shown here is derived from an EMBL/GenBank/DDBJ whole genome shotgun (WGS) entry which is preliminary data.</text>
</comment>
<dbReference type="PROSITE" id="PS01124">
    <property type="entry name" value="HTH_ARAC_FAMILY_2"/>
    <property type="match status" value="1"/>
</dbReference>
<keyword evidence="6" id="KW-1185">Reference proteome</keyword>
<reference evidence="5 6" key="1">
    <citation type="submission" date="2023-09" db="EMBL/GenBank/DDBJ databases">
        <authorList>
            <person name="Rey-Velasco X."/>
        </authorList>
    </citation>
    <scope>NUCLEOTIDE SEQUENCE [LARGE SCALE GENOMIC DNA]</scope>
    <source>
        <strain evidence="5 6">W409</strain>
    </source>
</reference>
<dbReference type="InterPro" id="IPR020449">
    <property type="entry name" value="Tscrpt_reg_AraC-type_HTH"/>
</dbReference>
<accession>A0AAW8R1F4</accession>
<gene>
    <name evidence="5" type="ORF">RM544_06235</name>
</gene>
<dbReference type="InterPro" id="IPR009057">
    <property type="entry name" value="Homeodomain-like_sf"/>
</dbReference>
<dbReference type="EMBL" id="JAVRIE010000002">
    <property type="protein sequence ID" value="MDT0582127.1"/>
    <property type="molecule type" value="Genomic_DNA"/>
</dbReference>
<dbReference type="SUPFAM" id="SSF46689">
    <property type="entry name" value="Homeodomain-like"/>
    <property type="match status" value="1"/>
</dbReference>
<keyword evidence="3" id="KW-0804">Transcription</keyword>
<dbReference type="GO" id="GO:0005829">
    <property type="term" value="C:cytosol"/>
    <property type="evidence" value="ECO:0007669"/>
    <property type="project" value="TreeGrafter"/>
</dbReference>
<dbReference type="RefSeq" id="WP_311360909.1">
    <property type="nucleotide sequence ID" value="NZ_JAVRIE010000002.1"/>
</dbReference>
<dbReference type="GO" id="GO:0000976">
    <property type="term" value="F:transcription cis-regulatory region binding"/>
    <property type="evidence" value="ECO:0007669"/>
    <property type="project" value="TreeGrafter"/>
</dbReference>
<dbReference type="InterPro" id="IPR018060">
    <property type="entry name" value="HTH_AraC"/>
</dbReference>
<dbReference type="GO" id="GO:0003700">
    <property type="term" value="F:DNA-binding transcription factor activity"/>
    <property type="evidence" value="ECO:0007669"/>
    <property type="project" value="InterPro"/>
</dbReference>
<evidence type="ECO:0000256" key="2">
    <source>
        <dbReference type="ARBA" id="ARBA00023125"/>
    </source>
</evidence>
<keyword evidence="2" id="KW-0238">DNA-binding</keyword>
<dbReference type="PRINTS" id="PR00032">
    <property type="entry name" value="HTHARAC"/>
</dbReference>
<proteinExistence type="predicted"/>
<dbReference type="PANTHER" id="PTHR47894:SF1">
    <property type="entry name" value="HTH-TYPE TRANSCRIPTIONAL REGULATOR VQSM"/>
    <property type="match status" value="1"/>
</dbReference>
<organism evidence="5 6">
    <name type="scientific">Brumicola blandensis</name>
    <dbReference type="NCBI Taxonomy" id="3075611"/>
    <lineage>
        <taxon>Bacteria</taxon>
        <taxon>Pseudomonadati</taxon>
        <taxon>Pseudomonadota</taxon>
        <taxon>Gammaproteobacteria</taxon>
        <taxon>Alteromonadales</taxon>
        <taxon>Alteromonadaceae</taxon>
        <taxon>Brumicola</taxon>
    </lineage>
</organism>
<sequence>MKTEHNPSYHHTIASYFARTHVKNAHNLGADTRFVLAGAGLSYAVIEQEKRRITPDQLASIVKRCWLATGDEFLGLTEQTMKLGMFALLAERLIQCKTLGDVLIYAAKFYRLCGDQLLLTIEKQGGRVFCYLEPNFTQKRKDTTPQSLLTELLLLIFHRFSSWLVAEFIALNKVAVTHTKPEHFQEYRLMFPCRCEFMSEKNALVFDSEYLQLPVIRNKEALDKYLKESPLQWFKKQSYYDTYSAKVIRILESAKSDRETQLDSVASTLNMTERTLRRKLVAEGSKFQQLKDNMRRDRAINLFKQGSLTIAQIGLAVGFTELATFSRAFKQWTGVSPSTYRNYR</sequence>